<evidence type="ECO:0000313" key="1">
    <source>
        <dbReference type="EMBL" id="KAF1955910.1"/>
    </source>
</evidence>
<accession>A0A6A5TV50</accession>
<sequence>MDTDVFCILCGGPFALEQGVYSVDPDKEEFQWLYQAHLLGTISALRNLRMTSAAELHSNLCDSETIFLSGPASWKITDSGFFQLDQSIYHVLAEDDAGDALFPLHWACIDIAYRVIDSHMTERKTADFTFTALYQTLRCHLRAEQKEKDAKHDILQLHTICSKSGPRGILAIDELEWWSGAYEVLYPMHRQNLPHTGHLSCANRRMSPVALF</sequence>
<dbReference type="OrthoDB" id="3932329at2759"/>
<dbReference type="EMBL" id="ML976993">
    <property type="protein sequence ID" value="KAF1955910.1"/>
    <property type="molecule type" value="Genomic_DNA"/>
</dbReference>
<evidence type="ECO:0000313" key="2">
    <source>
        <dbReference type="Proteomes" id="UP000800035"/>
    </source>
</evidence>
<name>A0A6A5TV50_9PLEO</name>
<reference evidence="1" key="1">
    <citation type="journal article" date="2020" name="Stud. Mycol.">
        <title>101 Dothideomycetes genomes: a test case for predicting lifestyles and emergence of pathogens.</title>
        <authorList>
            <person name="Haridas S."/>
            <person name="Albert R."/>
            <person name="Binder M."/>
            <person name="Bloem J."/>
            <person name="Labutti K."/>
            <person name="Salamov A."/>
            <person name="Andreopoulos B."/>
            <person name="Baker S."/>
            <person name="Barry K."/>
            <person name="Bills G."/>
            <person name="Bluhm B."/>
            <person name="Cannon C."/>
            <person name="Castanera R."/>
            <person name="Culley D."/>
            <person name="Daum C."/>
            <person name="Ezra D."/>
            <person name="Gonzalez J."/>
            <person name="Henrissat B."/>
            <person name="Kuo A."/>
            <person name="Liang C."/>
            <person name="Lipzen A."/>
            <person name="Lutzoni F."/>
            <person name="Magnuson J."/>
            <person name="Mondo S."/>
            <person name="Nolan M."/>
            <person name="Ohm R."/>
            <person name="Pangilinan J."/>
            <person name="Park H.-J."/>
            <person name="Ramirez L."/>
            <person name="Alfaro M."/>
            <person name="Sun H."/>
            <person name="Tritt A."/>
            <person name="Yoshinaga Y."/>
            <person name="Zwiers L.-H."/>
            <person name="Turgeon B."/>
            <person name="Goodwin S."/>
            <person name="Spatafora J."/>
            <person name="Crous P."/>
            <person name="Grigoriev I."/>
        </authorList>
    </citation>
    <scope>NUCLEOTIDE SEQUENCE</scope>
    <source>
        <strain evidence="1">CBS 675.92</strain>
    </source>
</reference>
<gene>
    <name evidence="1" type="ORF">CC80DRAFT_594083</name>
</gene>
<dbReference type="AlphaFoldDB" id="A0A6A5TV50"/>
<dbReference type="Proteomes" id="UP000800035">
    <property type="component" value="Unassembled WGS sequence"/>
</dbReference>
<proteinExistence type="predicted"/>
<keyword evidence="2" id="KW-1185">Reference proteome</keyword>
<protein>
    <submittedName>
        <fullName evidence="1">Uncharacterized protein</fullName>
    </submittedName>
</protein>
<organism evidence="1 2">
    <name type="scientific">Byssothecium circinans</name>
    <dbReference type="NCBI Taxonomy" id="147558"/>
    <lineage>
        <taxon>Eukaryota</taxon>
        <taxon>Fungi</taxon>
        <taxon>Dikarya</taxon>
        <taxon>Ascomycota</taxon>
        <taxon>Pezizomycotina</taxon>
        <taxon>Dothideomycetes</taxon>
        <taxon>Pleosporomycetidae</taxon>
        <taxon>Pleosporales</taxon>
        <taxon>Massarineae</taxon>
        <taxon>Massarinaceae</taxon>
        <taxon>Byssothecium</taxon>
    </lineage>
</organism>